<sequence length="148" mass="16585" precursor="true">MRQSLSVLCACLLLVYMSNVNAKETSSPKKIVTQFFDLAFVQKHPIAAAKKYISATQYIQHNPEAPDGREAFIKGFAAYVESTDYRCEIKRVIADSDIVAVHSNCKESANDIGSAVVDIFRVEKERIVEHWDVLQAVPSKSANRNTMF</sequence>
<evidence type="ECO:0000313" key="4">
    <source>
        <dbReference type="Proteomes" id="UP000000383"/>
    </source>
</evidence>
<name>D7DM91_METV0</name>
<feature type="signal peptide" evidence="1">
    <location>
        <begin position="1"/>
        <end position="22"/>
    </location>
</feature>
<dbReference type="InterPro" id="IPR037401">
    <property type="entry name" value="SnoaL-like"/>
</dbReference>
<evidence type="ECO:0000256" key="1">
    <source>
        <dbReference type="SAM" id="SignalP"/>
    </source>
</evidence>
<protein>
    <recommendedName>
        <fullName evidence="2">SnoaL-like domain-containing protein</fullName>
    </recommendedName>
</protein>
<reference evidence="3 4" key="2">
    <citation type="journal article" date="2011" name="J. Bacteriol.">
        <title>Genomes of three methylotrophs from a single niche uncover genetic and metabolic divergence of Methylophilaceae.</title>
        <authorList>
            <person name="Lapidus A."/>
            <person name="Clum A."/>
            <person name="Labutti K."/>
            <person name="Kaluzhnaya M.G."/>
            <person name="Lim S."/>
            <person name="Beck D.A."/>
            <person name="Glavina Del Rio T."/>
            <person name="Nolan M."/>
            <person name="Mavromatis K."/>
            <person name="Huntemann M."/>
            <person name="Lucas S."/>
            <person name="Lidstrom M.E."/>
            <person name="Ivanova N."/>
            <person name="Chistoserdova L."/>
        </authorList>
    </citation>
    <scope>NUCLEOTIDE SEQUENCE [LARGE SCALE GENOMIC DNA]</scope>
    <source>
        <strain evidence="3 4">301</strain>
    </source>
</reference>
<keyword evidence="1" id="KW-0732">Signal</keyword>
<dbReference type="EMBL" id="CP002056">
    <property type="protein sequence ID" value="ADI28802.1"/>
    <property type="molecule type" value="Genomic_DNA"/>
</dbReference>
<feature type="chain" id="PRO_5003094727" description="SnoaL-like domain-containing protein" evidence="1">
    <location>
        <begin position="23"/>
        <end position="148"/>
    </location>
</feature>
<accession>D7DM91</accession>
<feature type="domain" description="SnoaL-like" evidence="2">
    <location>
        <begin position="32"/>
        <end position="130"/>
    </location>
</feature>
<gene>
    <name evidence="3" type="ordered locus">M301_0418</name>
</gene>
<dbReference type="AlphaFoldDB" id="D7DM91"/>
<dbReference type="KEGG" id="meh:M301_0418"/>
<dbReference type="Gene3D" id="3.10.450.50">
    <property type="match status" value="1"/>
</dbReference>
<organism evidence="3 4">
    <name type="scientific">Methylotenera versatilis (strain 301)</name>
    <dbReference type="NCBI Taxonomy" id="666681"/>
    <lineage>
        <taxon>Bacteria</taxon>
        <taxon>Pseudomonadati</taxon>
        <taxon>Pseudomonadota</taxon>
        <taxon>Betaproteobacteria</taxon>
        <taxon>Nitrosomonadales</taxon>
        <taxon>Methylophilaceae</taxon>
        <taxon>Methylotenera</taxon>
    </lineage>
</organism>
<dbReference type="InterPro" id="IPR032710">
    <property type="entry name" value="NTF2-like_dom_sf"/>
</dbReference>
<keyword evidence="4" id="KW-1185">Reference proteome</keyword>
<dbReference type="Proteomes" id="UP000000383">
    <property type="component" value="Chromosome"/>
</dbReference>
<evidence type="ECO:0000313" key="3">
    <source>
        <dbReference type="EMBL" id="ADI28802.1"/>
    </source>
</evidence>
<dbReference type="Pfam" id="PF12680">
    <property type="entry name" value="SnoaL_2"/>
    <property type="match status" value="1"/>
</dbReference>
<dbReference type="eggNOG" id="COG4922">
    <property type="taxonomic scope" value="Bacteria"/>
</dbReference>
<proteinExistence type="predicted"/>
<evidence type="ECO:0000259" key="2">
    <source>
        <dbReference type="Pfam" id="PF12680"/>
    </source>
</evidence>
<reference evidence="4" key="1">
    <citation type="submission" date="2010-05" db="EMBL/GenBank/DDBJ databases">
        <title>Complete sequence of Methylotenera sp. 301.</title>
        <authorList>
            <person name="Lucas S."/>
            <person name="Copeland A."/>
            <person name="Lapidus A."/>
            <person name="Cheng J.-F."/>
            <person name="Bruce D."/>
            <person name="Goodwin L."/>
            <person name="Pitluck S."/>
            <person name="Clum A."/>
            <person name="Land M."/>
            <person name="Hauser L."/>
            <person name="Kyrpides N."/>
            <person name="Ivanova N."/>
            <person name="Chistoservova L."/>
            <person name="Kalyuzhnaya M."/>
            <person name="Woyke T."/>
        </authorList>
    </citation>
    <scope>NUCLEOTIDE SEQUENCE [LARGE SCALE GENOMIC DNA]</scope>
    <source>
        <strain evidence="4">301</strain>
    </source>
</reference>
<dbReference type="HOGENOM" id="CLU_100997_2_1_4"/>
<dbReference type="SUPFAM" id="SSF54427">
    <property type="entry name" value="NTF2-like"/>
    <property type="match status" value="1"/>
</dbReference>